<evidence type="ECO:0000313" key="2">
    <source>
        <dbReference type="Proteomes" id="UP000314294"/>
    </source>
</evidence>
<dbReference type="EMBL" id="SRLO01000006">
    <property type="protein sequence ID" value="TNN88339.1"/>
    <property type="molecule type" value="Genomic_DNA"/>
</dbReference>
<reference evidence="1 2" key="1">
    <citation type="submission" date="2019-03" db="EMBL/GenBank/DDBJ databases">
        <title>First draft genome of Liparis tanakae, snailfish: a comprehensive survey of snailfish specific genes.</title>
        <authorList>
            <person name="Kim W."/>
            <person name="Song I."/>
            <person name="Jeong J.-H."/>
            <person name="Kim D."/>
            <person name="Kim S."/>
            <person name="Ryu S."/>
            <person name="Song J.Y."/>
            <person name="Lee S.K."/>
        </authorList>
    </citation>
    <scope>NUCLEOTIDE SEQUENCE [LARGE SCALE GENOMIC DNA]</scope>
    <source>
        <tissue evidence="1">Muscle</tissue>
    </source>
</reference>
<evidence type="ECO:0000313" key="1">
    <source>
        <dbReference type="EMBL" id="TNN88339.1"/>
    </source>
</evidence>
<sequence>MFCWSWLAWLPAERVGNSYSRRDVETAGWKRWRRKTVGLHTVANCGEGALASCLDTEQENVERAACGSGGMDAYARAWLVDKETNSCCRAVGRWRKKRLALAWACGCQAPPETEDWDTPVPSAMSQTLAGSFITWECIGNKKCRHCQVAMVGGYVVSLWSGAGQQCRHQKATEVCDGIFIDSKVVFFKQGHVDCLWTPRALREIKRVTGKLTATSLAPCWSPRERKRSLTAQEHIPPQHRGDKAI</sequence>
<protein>
    <submittedName>
        <fullName evidence="1">Uncharacterized protein</fullName>
    </submittedName>
</protein>
<organism evidence="1 2">
    <name type="scientific">Liparis tanakae</name>
    <name type="common">Tanaka's snailfish</name>
    <dbReference type="NCBI Taxonomy" id="230148"/>
    <lineage>
        <taxon>Eukaryota</taxon>
        <taxon>Metazoa</taxon>
        <taxon>Chordata</taxon>
        <taxon>Craniata</taxon>
        <taxon>Vertebrata</taxon>
        <taxon>Euteleostomi</taxon>
        <taxon>Actinopterygii</taxon>
        <taxon>Neopterygii</taxon>
        <taxon>Teleostei</taxon>
        <taxon>Neoteleostei</taxon>
        <taxon>Acanthomorphata</taxon>
        <taxon>Eupercaria</taxon>
        <taxon>Perciformes</taxon>
        <taxon>Cottioidei</taxon>
        <taxon>Cottales</taxon>
        <taxon>Liparidae</taxon>
        <taxon>Liparis</taxon>
    </lineage>
</organism>
<accession>A0A4Z2JDP4</accession>
<comment type="caution">
    <text evidence="1">The sequence shown here is derived from an EMBL/GenBank/DDBJ whole genome shotgun (WGS) entry which is preliminary data.</text>
</comment>
<gene>
    <name evidence="1" type="ORF">EYF80_001555</name>
</gene>
<keyword evidence="2" id="KW-1185">Reference proteome</keyword>
<name>A0A4Z2JDP4_9TELE</name>
<proteinExistence type="predicted"/>
<dbReference type="AlphaFoldDB" id="A0A4Z2JDP4"/>
<dbReference type="Proteomes" id="UP000314294">
    <property type="component" value="Unassembled WGS sequence"/>
</dbReference>